<dbReference type="VEuPathDB" id="FungiDB:JI435_130220"/>
<dbReference type="PANTHER" id="PTHR43735:SF24">
    <property type="entry name" value="NUCLEOTIDE-DISULPHIDE OXIDOREDUCTASE AMID-LIKE, PUTATIVE (AFU_ORTHOLOGUE AFUA_1G17180)-RELATED"/>
    <property type="match status" value="1"/>
</dbReference>
<dbReference type="AlphaFoldDB" id="Q0U5E2"/>
<protein>
    <recommendedName>
        <fullName evidence="1">FAD/NAD(P)-binding domain-containing protein</fullName>
    </recommendedName>
</protein>
<dbReference type="InterPro" id="IPR023753">
    <property type="entry name" value="FAD/NAD-binding_dom"/>
</dbReference>
<dbReference type="SUPFAM" id="SSF51905">
    <property type="entry name" value="FAD/NAD(P)-binding domain"/>
    <property type="match status" value="1"/>
</dbReference>
<dbReference type="EMBL" id="CH445348">
    <property type="protein sequence ID" value="EAT79822.2"/>
    <property type="molecule type" value="Genomic_DNA"/>
</dbReference>
<accession>Q0U5E2</accession>
<dbReference type="GO" id="GO:0004174">
    <property type="term" value="F:electron-transferring-flavoprotein dehydrogenase activity"/>
    <property type="evidence" value="ECO:0000318"/>
    <property type="project" value="GO_Central"/>
</dbReference>
<dbReference type="GO" id="GO:0008637">
    <property type="term" value="P:apoptotic mitochondrial changes"/>
    <property type="evidence" value="ECO:0000318"/>
    <property type="project" value="GO_Central"/>
</dbReference>
<evidence type="ECO:0000259" key="1">
    <source>
        <dbReference type="Pfam" id="PF07992"/>
    </source>
</evidence>
<dbReference type="GO" id="GO:0050660">
    <property type="term" value="F:flavin adenine dinucleotide binding"/>
    <property type="evidence" value="ECO:0000318"/>
    <property type="project" value="GO_Central"/>
</dbReference>
<name>Q0U5E2_PHANO</name>
<dbReference type="PANTHER" id="PTHR43735">
    <property type="entry name" value="APOPTOSIS-INDUCING FACTOR 1"/>
    <property type="match status" value="1"/>
</dbReference>
<dbReference type="GO" id="GO:0110076">
    <property type="term" value="P:negative regulation of ferroptosis"/>
    <property type="evidence" value="ECO:0000318"/>
    <property type="project" value="GO_Central"/>
</dbReference>
<dbReference type="InParanoid" id="Q0U5E2"/>
<dbReference type="PRINTS" id="PR00368">
    <property type="entry name" value="FADPNR"/>
</dbReference>
<proteinExistence type="predicted"/>
<evidence type="ECO:0000313" key="3">
    <source>
        <dbReference type="Proteomes" id="UP000001055"/>
    </source>
</evidence>
<dbReference type="STRING" id="321614.Q0U5E2"/>
<dbReference type="RefSeq" id="XP_001803236.1">
    <property type="nucleotide sequence ID" value="XM_001803184.1"/>
</dbReference>
<sequence length="490" mass="53546">MVDSPSARLDIDGGAARRVVGSECVISDVDRIHFLKMRLSNITDAMGNISLSNPHRVLVVGCAYGGISAVLNLLDYSRGKAREHYYPGPDFKGAKSSRGVEITVIDERDGYFHSVGAPLAHVTPKFTSHMWRRFSHLNELKHPNLHFKHGSVKKVDPESKVAEWCDRNGKIQRQAYDYLIMATGLKRHWPAVPKSGSYEEYLRDGKAFIEKITGGDETKHEGRRVVVIGAGAVGVEFSAEIKTHYPKIAVTLVHSRSEVLSSEPLPSDVKDRARILLEEEGVDLVLGNRASIAEQPNGQFQVTLANGDIITADFVIDSTKKGTPTTDVLPEACLNDDKEIVVHQSLMFKDNIPNASSHFGVGDVIAWSGIKRAGSATVMGQSAAQNIYASILNSELSESAPETEKHTLSELPAWDAVIGLAVGKQCLTYDPQNGIKYGVEVMQGYFGDDLGWAANLKYLGLTDVIEKEKVEVPEKAEMVEVGIKPIEATA</sequence>
<dbReference type="GO" id="GO:0043065">
    <property type="term" value="P:positive regulation of apoptotic process"/>
    <property type="evidence" value="ECO:0000318"/>
    <property type="project" value="GO_Central"/>
</dbReference>
<organism evidence="2 3">
    <name type="scientific">Phaeosphaeria nodorum (strain SN15 / ATCC MYA-4574 / FGSC 10173)</name>
    <name type="common">Glume blotch fungus</name>
    <name type="synonym">Parastagonospora nodorum</name>
    <dbReference type="NCBI Taxonomy" id="321614"/>
    <lineage>
        <taxon>Eukaryota</taxon>
        <taxon>Fungi</taxon>
        <taxon>Dikarya</taxon>
        <taxon>Ascomycota</taxon>
        <taxon>Pezizomycotina</taxon>
        <taxon>Dothideomycetes</taxon>
        <taxon>Pleosporomycetidae</taxon>
        <taxon>Pleosporales</taxon>
        <taxon>Pleosporineae</taxon>
        <taxon>Phaeosphaeriaceae</taxon>
        <taxon>Parastagonospora</taxon>
    </lineage>
</organism>
<dbReference type="PRINTS" id="PR00411">
    <property type="entry name" value="PNDRDTASEI"/>
</dbReference>
<dbReference type="KEGG" id="pno:SNOG_13022"/>
<dbReference type="eggNOG" id="KOG2495">
    <property type="taxonomic scope" value="Eukaryota"/>
</dbReference>
<dbReference type="HOGENOM" id="CLU_029131_0_0_1"/>
<gene>
    <name evidence="2" type="ORF">SNOG_13022</name>
</gene>
<dbReference type="GeneID" id="5980148"/>
<dbReference type="GO" id="GO:0005737">
    <property type="term" value="C:cytoplasm"/>
    <property type="evidence" value="ECO:0000318"/>
    <property type="project" value="GO_Central"/>
</dbReference>
<dbReference type="Pfam" id="PF07992">
    <property type="entry name" value="Pyr_redox_2"/>
    <property type="match status" value="1"/>
</dbReference>
<evidence type="ECO:0000313" key="2">
    <source>
        <dbReference type="EMBL" id="EAT79822.2"/>
    </source>
</evidence>
<dbReference type="Proteomes" id="UP000001055">
    <property type="component" value="Unassembled WGS sequence"/>
</dbReference>
<reference evidence="3" key="1">
    <citation type="journal article" date="2007" name="Plant Cell">
        <title>Dothideomycete-plant interactions illuminated by genome sequencing and EST analysis of the wheat pathogen Stagonospora nodorum.</title>
        <authorList>
            <person name="Hane J.K."/>
            <person name="Lowe R.G."/>
            <person name="Solomon P.S."/>
            <person name="Tan K.C."/>
            <person name="Schoch C.L."/>
            <person name="Spatafora J.W."/>
            <person name="Crous P.W."/>
            <person name="Kodira C."/>
            <person name="Birren B.W."/>
            <person name="Galagan J.E."/>
            <person name="Torriani S.F."/>
            <person name="McDonald B.A."/>
            <person name="Oliver R.P."/>
        </authorList>
    </citation>
    <scope>NUCLEOTIDE SEQUENCE [LARGE SCALE GENOMIC DNA]</scope>
    <source>
        <strain evidence="3">SN15 / ATCC MYA-4574 / FGSC 10173</strain>
    </source>
</reference>
<dbReference type="Gene3D" id="3.50.50.100">
    <property type="match status" value="1"/>
</dbReference>
<dbReference type="InterPro" id="IPR036188">
    <property type="entry name" value="FAD/NAD-bd_sf"/>
</dbReference>
<feature type="domain" description="FAD/NAD(P)-binding" evidence="1">
    <location>
        <begin position="57"/>
        <end position="376"/>
    </location>
</feature>
<dbReference type="GO" id="GO:0031966">
    <property type="term" value="C:mitochondrial membrane"/>
    <property type="evidence" value="ECO:0000318"/>
    <property type="project" value="GO_Central"/>
</dbReference>